<sequence length="54" mass="5833">FLNRYDICTYKNKPCGTLGLASVAGMCEPERSCSINEDIGLGSAFTIAHEIGHK</sequence>
<dbReference type="Pfam" id="PF13582">
    <property type="entry name" value="Reprolysin_3"/>
    <property type="match status" value="1"/>
</dbReference>
<reference evidence="1 2" key="1">
    <citation type="journal article" date="2018" name="Proc. R. Soc. B">
        <title>A non-coding region near Follistatin controls head colour polymorphism in the Gouldian finch.</title>
        <authorList>
            <person name="Toomey M.B."/>
            <person name="Marques C.I."/>
            <person name="Andrade P."/>
            <person name="Araujo P.M."/>
            <person name="Sabatino S."/>
            <person name="Gazda M.A."/>
            <person name="Afonso S."/>
            <person name="Lopes R.J."/>
            <person name="Corbo J.C."/>
            <person name="Carneiro M."/>
        </authorList>
    </citation>
    <scope>NUCLEOTIDE SEQUENCE [LARGE SCALE GENOMIC DNA]</scope>
    <source>
        <strain evidence="1">Red01</strain>
        <tissue evidence="1">Muscle</tissue>
    </source>
</reference>
<protein>
    <recommendedName>
        <fullName evidence="3">Peptidase M12B domain-containing protein</fullName>
    </recommendedName>
</protein>
<feature type="non-terminal residue" evidence="1">
    <location>
        <position position="1"/>
    </location>
</feature>
<gene>
    <name evidence="1" type="ORF">DV515_00005355</name>
</gene>
<comment type="caution">
    <text evidence="1">The sequence shown here is derived from an EMBL/GenBank/DDBJ whole genome shotgun (WGS) entry which is preliminary data.</text>
</comment>
<dbReference type="GO" id="GO:0008237">
    <property type="term" value="F:metallopeptidase activity"/>
    <property type="evidence" value="ECO:0007669"/>
    <property type="project" value="InterPro"/>
</dbReference>
<organism evidence="1 2">
    <name type="scientific">Chloebia gouldiae</name>
    <name type="common">Gouldian finch</name>
    <name type="synonym">Erythrura gouldiae</name>
    <dbReference type="NCBI Taxonomy" id="44316"/>
    <lineage>
        <taxon>Eukaryota</taxon>
        <taxon>Metazoa</taxon>
        <taxon>Chordata</taxon>
        <taxon>Craniata</taxon>
        <taxon>Vertebrata</taxon>
        <taxon>Euteleostomi</taxon>
        <taxon>Archelosauria</taxon>
        <taxon>Archosauria</taxon>
        <taxon>Dinosauria</taxon>
        <taxon>Saurischia</taxon>
        <taxon>Theropoda</taxon>
        <taxon>Coelurosauria</taxon>
        <taxon>Aves</taxon>
        <taxon>Neognathae</taxon>
        <taxon>Neoaves</taxon>
        <taxon>Telluraves</taxon>
        <taxon>Australaves</taxon>
        <taxon>Passeriformes</taxon>
        <taxon>Passeroidea</taxon>
        <taxon>Passeridae</taxon>
        <taxon>Chloebia</taxon>
    </lineage>
</organism>
<evidence type="ECO:0000313" key="2">
    <source>
        <dbReference type="Proteomes" id="UP000276834"/>
    </source>
</evidence>
<evidence type="ECO:0000313" key="1">
    <source>
        <dbReference type="EMBL" id="RLW05161.1"/>
    </source>
</evidence>
<keyword evidence="2" id="KW-1185">Reference proteome</keyword>
<dbReference type="OrthoDB" id="10035764at2759"/>
<name>A0A3L8SNC0_CHLGU</name>
<dbReference type="Gene3D" id="3.40.390.10">
    <property type="entry name" value="Collagenase (Catalytic Domain)"/>
    <property type="match status" value="1"/>
</dbReference>
<dbReference type="SUPFAM" id="SSF55486">
    <property type="entry name" value="Metalloproteases ('zincins'), catalytic domain"/>
    <property type="match status" value="1"/>
</dbReference>
<dbReference type="Proteomes" id="UP000276834">
    <property type="component" value="Unassembled WGS sequence"/>
</dbReference>
<dbReference type="AlphaFoldDB" id="A0A3L8SNC0"/>
<dbReference type="InterPro" id="IPR024079">
    <property type="entry name" value="MetalloPept_cat_dom_sf"/>
</dbReference>
<evidence type="ECO:0008006" key="3">
    <source>
        <dbReference type="Google" id="ProtNLM"/>
    </source>
</evidence>
<proteinExistence type="predicted"/>
<accession>A0A3L8SNC0</accession>
<dbReference type="EMBL" id="QUSF01000011">
    <property type="protein sequence ID" value="RLW05161.1"/>
    <property type="molecule type" value="Genomic_DNA"/>
</dbReference>